<dbReference type="Gene3D" id="6.10.340.10">
    <property type="match status" value="1"/>
</dbReference>
<dbReference type="PANTHER" id="PTHR45436">
    <property type="entry name" value="SENSOR HISTIDINE KINASE YKOH"/>
    <property type="match status" value="1"/>
</dbReference>
<keyword evidence="8" id="KW-0418">Kinase</keyword>
<dbReference type="Proteomes" id="UP000009234">
    <property type="component" value="Chromosome"/>
</dbReference>
<dbReference type="CDD" id="cd00082">
    <property type="entry name" value="HisKA"/>
    <property type="match status" value="1"/>
</dbReference>
<name>F6DUY9_DESRL</name>
<dbReference type="Pfam" id="PF00512">
    <property type="entry name" value="HisKA"/>
    <property type="match status" value="1"/>
</dbReference>
<dbReference type="SMART" id="SM00388">
    <property type="entry name" value="HisKA"/>
    <property type="match status" value="1"/>
</dbReference>
<dbReference type="InterPro" id="IPR036890">
    <property type="entry name" value="HATPase_C_sf"/>
</dbReference>
<dbReference type="RefSeq" id="WP_013843135.1">
    <property type="nucleotide sequence ID" value="NC_015589.1"/>
</dbReference>
<keyword evidence="16" id="KW-1185">Reference proteome</keyword>
<keyword evidence="5" id="KW-0597">Phosphoprotein</keyword>
<evidence type="ECO:0000313" key="15">
    <source>
        <dbReference type="EMBL" id="AEG61386.1"/>
    </source>
</evidence>
<dbReference type="CDD" id="cd06225">
    <property type="entry name" value="HAMP"/>
    <property type="match status" value="1"/>
</dbReference>
<dbReference type="SUPFAM" id="SSF55874">
    <property type="entry name" value="ATPase domain of HSP90 chaperone/DNA topoisomerase II/histidine kinase"/>
    <property type="match status" value="1"/>
</dbReference>
<evidence type="ECO:0000313" key="16">
    <source>
        <dbReference type="Proteomes" id="UP000009234"/>
    </source>
</evidence>
<dbReference type="InterPro" id="IPR050428">
    <property type="entry name" value="TCS_sensor_his_kinase"/>
</dbReference>
<dbReference type="STRING" id="696281.Desru_3175"/>
<evidence type="ECO:0000256" key="10">
    <source>
        <dbReference type="ARBA" id="ARBA00023012"/>
    </source>
</evidence>
<dbReference type="SMART" id="SM00304">
    <property type="entry name" value="HAMP"/>
    <property type="match status" value="1"/>
</dbReference>
<keyword evidence="15" id="KW-0547">Nucleotide-binding</keyword>
<evidence type="ECO:0000256" key="11">
    <source>
        <dbReference type="ARBA" id="ARBA00023136"/>
    </source>
</evidence>
<reference evidence="16" key="1">
    <citation type="submission" date="2011-05" db="EMBL/GenBank/DDBJ databases">
        <title>Complete sequence of Desulfotomaculum ruminis DSM 2154.</title>
        <authorList>
            <person name="Lucas S."/>
            <person name="Copeland A."/>
            <person name="Lapidus A."/>
            <person name="Cheng J.-F."/>
            <person name="Goodwin L."/>
            <person name="Pitluck S."/>
            <person name="Lu M."/>
            <person name="Detter J.C."/>
            <person name="Han C."/>
            <person name="Tapia R."/>
            <person name="Land M."/>
            <person name="Hauser L."/>
            <person name="Kyrpides N."/>
            <person name="Ivanova N."/>
            <person name="Mikhailova N."/>
            <person name="Pagani I."/>
            <person name="Stams A.J.M."/>
            <person name="Plugge C.M."/>
            <person name="Muyzer G."/>
            <person name="Kuever J."/>
            <person name="Parshina S.N."/>
            <person name="Ivanova A.E."/>
            <person name="Nazina T.N."/>
            <person name="Brambilla E."/>
            <person name="Spring S."/>
            <person name="Klenk H.-P."/>
            <person name="Woyke T."/>
        </authorList>
    </citation>
    <scope>NUCLEOTIDE SEQUENCE [LARGE SCALE GENOMIC DNA]</scope>
    <source>
        <strain evidence="16">ATCC 23193 / DSM 2154 / NCIB 8452 / DL</strain>
    </source>
</reference>
<feature type="transmembrane region" description="Helical" evidence="12">
    <location>
        <begin position="165"/>
        <end position="186"/>
    </location>
</feature>
<dbReference type="Gene3D" id="3.30.565.10">
    <property type="entry name" value="Histidine kinase-like ATPase, C-terminal domain"/>
    <property type="match status" value="1"/>
</dbReference>
<dbReference type="SUPFAM" id="SSF103190">
    <property type="entry name" value="Sensory domain-like"/>
    <property type="match status" value="1"/>
</dbReference>
<dbReference type="InterPro" id="IPR004358">
    <property type="entry name" value="Sig_transdc_His_kin-like_C"/>
</dbReference>
<dbReference type="eggNOG" id="COG5002">
    <property type="taxonomic scope" value="Bacteria"/>
</dbReference>
<dbReference type="InterPro" id="IPR003594">
    <property type="entry name" value="HATPase_dom"/>
</dbReference>
<dbReference type="GO" id="GO:0005886">
    <property type="term" value="C:plasma membrane"/>
    <property type="evidence" value="ECO:0007669"/>
    <property type="project" value="UniProtKB-SubCell"/>
</dbReference>
<dbReference type="EMBL" id="CP002780">
    <property type="protein sequence ID" value="AEG61386.1"/>
    <property type="molecule type" value="Genomic_DNA"/>
</dbReference>
<evidence type="ECO:0000256" key="7">
    <source>
        <dbReference type="ARBA" id="ARBA00022692"/>
    </source>
</evidence>
<dbReference type="InterPro" id="IPR029151">
    <property type="entry name" value="Sensor-like_sf"/>
</dbReference>
<evidence type="ECO:0000256" key="4">
    <source>
        <dbReference type="ARBA" id="ARBA00022475"/>
    </source>
</evidence>
<evidence type="ECO:0000256" key="2">
    <source>
        <dbReference type="ARBA" id="ARBA00004651"/>
    </source>
</evidence>
<protein>
    <recommendedName>
        <fullName evidence="3">histidine kinase</fullName>
        <ecNumber evidence="3">2.7.13.3</ecNumber>
    </recommendedName>
</protein>
<dbReference type="GO" id="GO:0000155">
    <property type="term" value="F:phosphorelay sensor kinase activity"/>
    <property type="evidence" value="ECO:0007669"/>
    <property type="project" value="InterPro"/>
</dbReference>
<evidence type="ECO:0000256" key="9">
    <source>
        <dbReference type="ARBA" id="ARBA00022989"/>
    </source>
</evidence>
<evidence type="ECO:0000256" key="5">
    <source>
        <dbReference type="ARBA" id="ARBA00022553"/>
    </source>
</evidence>
<keyword evidence="11 12" id="KW-0472">Membrane</keyword>
<dbReference type="FunFam" id="3.30.565.10:FF:000006">
    <property type="entry name" value="Sensor histidine kinase WalK"/>
    <property type="match status" value="1"/>
</dbReference>
<dbReference type="PROSITE" id="PS51257">
    <property type="entry name" value="PROKAR_LIPOPROTEIN"/>
    <property type="match status" value="1"/>
</dbReference>
<evidence type="ECO:0000256" key="8">
    <source>
        <dbReference type="ARBA" id="ARBA00022777"/>
    </source>
</evidence>
<dbReference type="InterPro" id="IPR003661">
    <property type="entry name" value="HisK_dim/P_dom"/>
</dbReference>
<dbReference type="SUPFAM" id="SSF158472">
    <property type="entry name" value="HAMP domain-like"/>
    <property type="match status" value="1"/>
</dbReference>
<feature type="domain" description="HAMP" evidence="14">
    <location>
        <begin position="187"/>
        <end position="241"/>
    </location>
</feature>
<feature type="transmembrane region" description="Helical" evidence="12">
    <location>
        <begin position="12"/>
        <end position="32"/>
    </location>
</feature>
<keyword evidence="6" id="KW-0808">Transferase</keyword>
<dbReference type="HOGENOM" id="CLU_000445_89_6_9"/>
<dbReference type="GO" id="GO:0005524">
    <property type="term" value="F:ATP binding"/>
    <property type="evidence" value="ECO:0007669"/>
    <property type="project" value="UniProtKB-KW"/>
</dbReference>
<dbReference type="PROSITE" id="PS50885">
    <property type="entry name" value="HAMP"/>
    <property type="match status" value="1"/>
</dbReference>
<dbReference type="PROSITE" id="PS50109">
    <property type="entry name" value="HIS_KIN"/>
    <property type="match status" value="1"/>
</dbReference>
<dbReference type="InterPro" id="IPR005467">
    <property type="entry name" value="His_kinase_dom"/>
</dbReference>
<keyword evidence="7 12" id="KW-0812">Transmembrane</keyword>
<dbReference type="FunFam" id="1.10.287.130:FF:000001">
    <property type="entry name" value="Two-component sensor histidine kinase"/>
    <property type="match status" value="1"/>
</dbReference>
<dbReference type="KEGG" id="dru:Desru_3175"/>
<evidence type="ECO:0000256" key="12">
    <source>
        <dbReference type="SAM" id="Phobius"/>
    </source>
</evidence>
<dbReference type="OrthoDB" id="112712at2"/>
<comment type="catalytic activity">
    <reaction evidence="1">
        <text>ATP + protein L-histidine = ADP + protein N-phospho-L-histidine.</text>
        <dbReference type="EC" id="2.7.13.3"/>
    </reaction>
</comment>
<sequence>MSIRLKLTLWYSAVSSCTLVVFSLVIYTFLYFSMVQEIDRELSGRAVSVVRSIKIIGPTLLSEQKIVLPDVDVFGYPNTYLQVVDTNGRLMAKSSSLAQQGLPMSEDTIRHGLNGNSFYEWVQVGKQRVRIYNYPLVTQDRVVVGLLQVGQPFSGIEAALVRLRWLLWLVGGLMILVAGSIGWGLARVALRPVEEITRTAAKIRQELSFNQRIAHNGPNDELGHLVATLNSMLDSLESSYQELSESHAAQRRFVGDVSHELRTPLTTIRGNVELLRRMGDEPSPMRGEALADIASEAERMSRLVQDMLVLARADAGFTLELQPVLVEPLLQQVGRQARMLAGALDFTVEMKEDCSQALVMADADYFKQLLLILLENAFKFTTPPGQVGLTAQCGPEYVEISVTDTGMGVETEEQRYIFDRFFRSDKARPVGGTGLGLSIAHWIAEQHHAKIILDSSPGQGSTFKILLPSYGSGEETGDEWSKD</sequence>
<dbReference type="Pfam" id="PF02518">
    <property type="entry name" value="HATPase_c"/>
    <property type="match status" value="1"/>
</dbReference>
<dbReference type="Pfam" id="PF00672">
    <property type="entry name" value="HAMP"/>
    <property type="match status" value="1"/>
</dbReference>
<dbReference type="Gene3D" id="1.10.287.130">
    <property type="match status" value="1"/>
</dbReference>
<gene>
    <name evidence="15" type="ordered locus">Desru_3175</name>
</gene>
<dbReference type="PRINTS" id="PR00344">
    <property type="entry name" value="BCTRLSENSOR"/>
</dbReference>
<keyword evidence="9 12" id="KW-1133">Transmembrane helix</keyword>
<keyword evidence="15" id="KW-0067">ATP-binding</keyword>
<keyword evidence="10" id="KW-0902">Two-component regulatory system</keyword>
<accession>F6DUY9</accession>
<evidence type="ECO:0000256" key="1">
    <source>
        <dbReference type="ARBA" id="ARBA00000085"/>
    </source>
</evidence>
<dbReference type="AlphaFoldDB" id="F6DUY9"/>
<dbReference type="InterPro" id="IPR036097">
    <property type="entry name" value="HisK_dim/P_sf"/>
</dbReference>
<organism evidence="15 16">
    <name type="scientific">Desulforamulus ruminis (strain ATCC 23193 / DSM 2154 / NCIMB 8452 / DL)</name>
    <name type="common">Desulfotomaculum ruminis</name>
    <dbReference type="NCBI Taxonomy" id="696281"/>
    <lineage>
        <taxon>Bacteria</taxon>
        <taxon>Bacillati</taxon>
        <taxon>Bacillota</taxon>
        <taxon>Clostridia</taxon>
        <taxon>Eubacteriales</taxon>
        <taxon>Peptococcaceae</taxon>
        <taxon>Desulforamulus</taxon>
    </lineage>
</organism>
<dbReference type="InterPro" id="IPR003660">
    <property type="entry name" value="HAMP_dom"/>
</dbReference>
<dbReference type="SUPFAM" id="SSF47384">
    <property type="entry name" value="Homodimeric domain of signal transducing histidine kinase"/>
    <property type="match status" value="1"/>
</dbReference>
<proteinExistence type="predicted"/>
<dbReference type="EC" id="2.7.13.3" evidence="3"/>
<reference evidence="15 16" key="2">
    <citation type="journal article" date="2012" name="Stand. Genomic Sci.">
        <title>Complete genome sequence of the sulfate-reducing firmicute Desulfotomaculum ruminis type strain (DL(T)).</title>
        <authorList>
            <person name="Spring S."/>
            <person name="Visser M."/>
            <person name="Lu M."/>
            <person name="Copeland A."/>
            <person name="Lapidus A."/>
            <person name="Lucas S."/>
            <person name="Cheng J.F."/>
            <person name="Han C."/>
            <person name="Tapia R."/>
            <person name="Goodwin L.A."/>
            <person name="Pitluck S."/>
            <person name="Ivanova N."/>
            <person name="Land M."/>
            <person name="Hauser L."/>
            <person name="Larimer F."/>
            <person name="Rohde M."/>
            <person name="Goker M."/>
            <person name="Detter J.C."/>
            <person name="Kyrpides N.C."/>
            <person name="Woyke T."/>
            <person name="Schaap P.J."/>
            <person name="Plugge C.M."/>
            <person name="Muyzer G."/>
            <person name="Kuever J."/>
            <person name="Pereira I.A."/>
            <person name="Parshina S.N."/>
            <person name="Bernier-Latmani R."/>
            <person name="Stams A.J."/>
            <person name="Klenk H.P."/>
        </authorList>
    </citation>
    <scope>NUCLEOTIDE SEQUENCE [LARGE SCALE GENOMIC DNA]</scope>
    <source>
        <strain evidence="16">ATCC 23193 / DSM 2154 / NCIB 8452 / DL</strain>
    </source>
</reference>
<feature type="domain" description="Histidine kinase" evidence="13">
    <location>
        <begin position="256"/>
        <end position="471"/>
    </location>
</feature>
<evidence type="ECO:0000259" key="14">
    <source>
        <dbReference type="PROSITE" id="PS50885"/>
    </source>
</evidence>
<evidence type="ECO:0000259" key="13">
    <source>
        <dbReference type="PROSITE" id="PS50109"/>
    </source>
</evidence>
<evidence type="ECO:0000256" key="6">
    <source>
        <dbReference type="ARBA" id="ARBA00022679"/>
    </source>
</evidence>
<dbReference type="PANTHER" id="PTHR45436:SF5">
    <property type="entry name" value="SENSOR HISTIDINE KINASE TRCS"/>
    <property type="match status" value="1"/>
</dbReference>
<evidence type="ECO:0000256" key="3">
    <source>
        <dbReference type="ARBA" id="ARBA00012438"/>
    </source>
</evidence>
<keyword evidence="4" id="KW-1003">Cell membrane</keyword>
<dbReference type="SMART" id="SM00387">
    <property type="entry name" value="HATPase_c"/>
    <property type="match status" value="1"/>
</dbReference>
<comment type="subcellular location">
    <subcellularLocation>
        <location evidence="2">Cell membrane</location>
        <topology evidence="2">Multi-pass membrane protein</topology>
    </subcellularLocation>
</comment>